<accession>A0A4Y2IL68</accession>
<gene>
    <name evidence="1" type="ORF">AVEN_188960_1</name>
</gene>
<name>A0A4Y2IL68_ARAVE</name>
<dbReference type="Proteomes" id="UP000499080">
    <property type="component" value="Unassembled WGS sequence"/>
</dbReference>
<dbReference type="AlphaFoldDB" id="A0A4Y2IL68"/>
<reference evidence="1 2" key="1">
    <citation type="journal article" date="2019" name="Sci. Rep.">
        <title>Orb-weaving spider Araneus ventricosus genome elucidates the spidroin gene catalogue.</title>
        <authorList>
            <person name="Kono N."/>
            <person name="Nakamura H."/>
            <person name="Ohtoshi R."/>
            <person name="Moran D.A.P."/>
            <person name="Shinohara A."/>
            <person name="Yoshida Y."/>
            <person name="Fujiwara M."/>
            <person name="Mori M."/>
            <person name="Tomita M."/>
            <person name="Arakawa K."/>
        </authorList>
    </citation>
    <scope>NUCLEOTIDE SEQUENCE [LARGE SCALE GENOMIC DNA]</scope>
</reference>
<comment type="caution">
    <text evidence="1">The sequence shown here is derived from an EMBL/GenBank/DDBJ whole genome shotgun (WGS) entry which is preliminary data.</text>
</comment>
<keyword evidence="2" id="KW-1185">Reference proteome</keyword>
<sequence length="113" mass="13309">MSSCEETHPETRQQRKQQVADKLTFFFRRYGTAVVLENGLHLNAVRCSRHNAKGDPNHYATVCPVTKPFHFRKPRAENFSTWCENIVQDKGYLARLMNILKILHERRHDIIMD</sequence>
<organism evidence="1 2">
    <name type="scientific">Araneus ventricosus</name>
    <name type="common">Orbweaver spider</name>
    <name type="synonym">Epeira ventricosa</name>
    <dbReference type="NCBI Taxonomy" id="182803"/>
    <lineage>
        <taxon>Eukaryota</taxon>
        <taxon>Metazoa</taxon>
        <taxon>Ecdysozoa</taxon>
        <taxon>Arthropoda</taxon>
        <taxon>Chelicerata</taxon>
        <taxon>Arachnida</taxon>
        <taxon>Araneae</taxon>
        <taxon>Araneomorphae</taxon>
        <taxon>Entelegynae</taxon>
        <taxon>Araneoidea</taxon>
        <taxon>Araneidae</taxon>
        <taxon>Araneus</taxon>
    </lineage>
</organism>
<proteinExistence type="predicted"/>
<evidence type="ECO:0000313" key="2">
    <source>
        <dbReference type="Proteomes" id="UP000499080"/>
    </source>
</evidence>
<evidence type="ECO:0000313" key="1">
    <source>
        <dbReference type="EMBL" id="GBM77952.1"/>
    </source>
</evidence>
<protein>
    <submittedName>
        <fullName evidence="1">Uncharacterized protein</fullName>
    </submittedName>
</protein>
<dbReference type="EMBL" id="BGPR01002722">
    <property type="protein sequence ID" value="GBM77952.1"/>
    <property type="molecule type" value="Genomic_DNA"/>
</dbReference>